<evidence type="ECO:0000256" key="1">
    <source>
        <dbReference type="SAM" id="Phobius"/>
    </source>
</evidence>
<keyword evidence="1" id="KW-0472">Membrane</keyword>
<protein>
    <submittedName>
        <fullName evidence="2">Uncharacterized protein</fullName>
    </submittedName>
</protein>
<proteinExistence type="predicted"/>
<dbReference type="EMBL" id="JAJKFW010000024">
    <property type="protein sequence ID" value="MCC9643348.1"/>
    <property type="molecule type" value="Genomic_DNA"/>
</dbReference>
<evidence type="ECO:0000313" key="2">
    <source>
        <dbReference type="EMBL" id="MCC9643348.1"/>
    </source>
</evidence>
<reference evidence="2" key="1">
    <citation type="submission" date="2021-11" db="EMBL/GenBank/DDBJ databases">
        <title>Genome sequence.</title>
        <authorList>
            <person name="Sun Q."/>
        </authorList>
    </citation>
    <scope>NUCLEOTIDE SEQUENCE</scope>
    <source>
        <strain evidence="2">JC740</strain>
    </source>
</reference>
<organism evidence="2 3">
    <name type="scientific">Rhodopirellula halodulae</name>
    <dbReference type="NCBI Taxonomy" id="2894198"/>
    <lineage>
        <taxon>Bacteria</taxon>
        <taxon>Pseudomonadati</taxon>
        <taxon>Planctomycetota</taxon>
        <taxon>Planctomycetia</taxon>
        <taxon>Pirellulales</taxon>
        <taxon>Pirellulaceae</taxon>
        <taxon>Rhodopirellula</taxon>
    </lineage>
</organism>
<keyword evidence="1" id="KW-1133">Transmembrane helix</keyword>
<evidence type="ECO:0000313" key="3">
    <source>
        <dbReference type="Proteomes" id="UP001430306"/>
    </source>
</evidence>
<dbReference type="Proteomes" id="UP001430306">
    <property type="component" value="Unassembled WGS sequence"/>
</dbReference>
<gene>
    <name evidence="2" type="ORF">LOC71_13770</name>
</gene>
<sequence>MLCLNRIRLVCDASVICLFAVLVGLSWMPGVSIGQDATGVAEVTNETDAEQKPLRVTDLYVLERDAKLSEQIGQSPEQRTAFLVAMQQYRDVVTAGFRAKSGEQIDPAEQRKKMEAAQQKVLQLFDETQRRKIQEAAAAKRAEYAERFSATRVSNEVRRELSSMRNISSQLSRVQSDLDLQEKLGVSTKQRVELKEAYQKYVNASLEMHKSDAGSSMTGTHELLRELVMESQRILTPEQSEQLTMLVRLEQLKREYGDEFASINGLADDFGLDDQAKEKLKRKIEEVRKDYYDGWMKLKKKSMQAIIDELPRKHREEVEEAFRKFVEEDPRDKLNRFRLPIRSRTTASEK</sequence>
<feature type="transmembrane region" description="Helical" evidence="1">
    <location>
        <begin position="7"/>
        <end position="28"/>
    </location>
</feature>
<comment type="caution">
    <text evidence="2">The sequence shown here is derived from an EMBL/GenBank/DDBJ whole genome shotgun (WGS) entry which is preliminary data.</text>
</comment>
<keyword evidence="3" id="KW-1185">Reference proteome</keyword>
<accession>A0ABS8NKK8</accession>
<name>A0ABS8NKK8_9BACT</name>
<dbReference type="RefSeq" id="WP_230274302.1">
    <property type="nucleotide sequence ID" value="NZ_JAJKFW010000024.1"/>
</dbReference>
<keyword evidence="1" id="KW-0812">Transmembrane</keyword>